<feature type="region of interest" description="Disordered" evidence="6">
    <location>
        <begin position="559"/>
        <end position="665"/>
    </location>
</feature>
<dbReference type="Pfam" id="PF00806">
    <property type="entry name" value="PUF"/>
    <property type="match status" value="8"/>
</dbReference>
<comment type="subcellular location">
    <subcellularLocation>
        <location evidence="1">Cytoplasm</location>
    </subcellularLocation>
</comment>
<feature type="compositionally biased region" description="Low complexity" evidence="6">
    <location>
        <begin position="75"/>
        <end position="84"/>
    </location>
</feature>
<dbReference type="InterPro" id="IPR033712">
    <property type="entry name" value="Pumilio_RNA-bd"/>
</dbReference>
<feature type="compositionally biased region" description="Low complexity" evidence="6">
    <location>
        <begin position="188"/>
        <end position="238"/>
    </location>
</feature>
<feature type="compositionally biased region" description="Polar residues" evidence="6">
    <location>
        <begin position="631"/>
        <end position="646"/>
    </location>
</feature>
<evidence type="ECO:0000256" key="6">
    <source>
        <dbReference type="SAM" id="MobiDB-lite"/>
    </source>
</evidence>
<reference evidence="8 9" key="1">
    <citation type="submission" date="2022-07" db="EMBL/GenBank/DDBJ databases">
        <title>Genome-wide signatures of adaptation to extreme environments.</title>
        <authorList>
            <person name="Cho C.H."/>
            <person name="Yoon H.S."/>
        </authorList>
    </citation>
    <scope>NUCLEOTIDE SEQUENCE [LARGE SCALE GENOMIC DNA]</scope>
    <source>
        <strain evidence="8 9">DBV 063 E5</strain>
    </source>
</reference>
<dbReference type="PANTHER" id="PTHR12537">
    <property type="entry name" value="RNA BINDING PROTEIN PUMILIO-RELATED"/>
    <property type="match status" value="1"/>
</dbReference>
<dbReference type="InterPro" id="IPR016024">
    <property type="entry name" value="ARM-type_fold"/>
</dbReference>
<keyword evidence="3" id="KW-0677">Repeat</keyword>
<name>A0AAV9IPG9_CYACA</name>
<feature type="compositionally biased region" description="Pro residues" evidence="6">
    <location>
        <begin position="648"/>
        <end position="657"/>
    </location>
</feature>
<evidence type="ECO:0000256" key="2">
    <source>
        <dbReference type="ARBA" id="ARBA00022490"/>
    </source>
</evidence>
<evidence type="ECO:0000313" key="8">
    <source>
        <dbReference type="EMBL" id="KAK4534034.1"/>
    </source>
</evidence>
<feature type="repeat" description="Pumilio" evidence="5">
    <location>
        <begin position="874"/>
        <end position="909"/>
    </location>
</feature>
<feature type="repeat" description="Pumilio" evidence="5">
    <location>
        <begin position="838"/>
        <end position="873"/>
    </location>
</feature>
<organism evidence="8 9">
    <name type="scientific">Cyanidium caldarium</name>
    <name type="common">Red alga</name>
    <dbReference type="NCBI Taxonomy" id="2771"/>
    <lineage>
        <taxon>Eukaryota</taxon>
        <taxon>Rhodophyta</taxon>
        <taxon>Bangiophyceae</taxon>
        <taxon>Cyanidiales</taxon>
        <taxon>Cyanidiaceae</taxon>
        <taxon>Cyanidium</taxon>
    </lineage>
</organism>
<feature type="compositionally biased region" description="Gly residues" evidence="6">
    <location>
        <begin position="1090"/>
        <end position="1100"/>
    </location>
</feature>
<dbReference type="CDD" id="cd07920">
    <property type="entry name" value="Pumilio"/>
    <property type="match status" value="1"/>
</dbReference>
<evidence type="ECO:0000256" key="5">
    <source>
        <dbReference type="PROSITE-ProRule" id="PRU00317"/>
    </source>
</evidence>
<feature type="region of interest" description="Disordered" evidence="6">
    <location>
        <begin position="350"/>
        <end position="434"/>
    </location>
</feature>
<feature type="region of interest" description="Disordered" evidence="6">
    <location>
        <begin position="299"/>
        <end position="322"/>
    </location>
</feature>
<dbReference type="InterPro" id="IPR011989">
    <property type="entry name" value="ARM-like"/>
</dbReference>
<evidence type="ECO:0000313" key="9">
    <source>
        <dbReference type="Proteomes" id="UP001301350"/>
    </source>
</evidence>
<dbReference type="GO" id="GO:0010608">
    <property type="term" value="P:post-transcriptional regulation of gene expression"/>
    <property type="evidence" value="ECO:0007669"/>
    <property type="project" value="TreeGrafter"/>
</dbReference>
<feature type="region of interest" description="Disordered" evidence="6">
    <location>
        <begin position="1"/>
        <end position="56"/>
    </location>
</feature>
<keyword evidence="4" id="KW-0694">RNA-binding</keyword>
<evidence type="ECO:0000256" key="1">
    <source>
        <dbReference type="ARBA" id="ARBA00004496"/>
    </source>
</evidence>
<dbReference type="PANTHER" id="PTHR12537:SF12">
    <property type="entry name" value="MATERNAL PROTEIN PUMILIO"/>
    <property type="match status" value="1"/>
</dbReference>
<feature type="compositionally biased region" description="Low complexity" evidence="6">
    <location>
        <begin position="47"/>
        <end position="56"/>
    </location>
</feature>
<protein>
    <recommendedName>
        <fullName evidence="7">PUM-HD domain-containing protein</fullName>
    </recommendedName>
</protein>
<feature type="region of interest" description="Disordered" evidence="6">
    <location>
        <begin position="1063"/>
        <end position="1149"/>
    </location>
</feature>
<feature type="compositionally biased region" description="Pro residues" evidence="6">
    <location>
        <begin position="384"/>
        <end position="395"/>
    </location>
</feature>
<feature type="repeat" description="Pumilio" evidence="5">
    <location>
        <begin position="946"/>
        <end position="981"/>
    </location>
</feature>
<feature type="compositionally biased region" description="Low complexity" evidence="6">
    <location>
        <begin position="355"/>
        <end position="383"/>
    </location>
</feature>
<proteinExistence type="predicted"/>
<sequence>MVEDGAGWGGVGPGRQRGGPWGDNEWKATGASNGGVMGDASPSSGLVGDSAAAGVSDAEAAAPYSAPLWSFSGWSAAASGGAPSADDDPFGNAPSTPSYRAVTRSRSAREHGMPVSDEMPWGLRPFTEPLRDPGMMASDGRMLPPPTTREHFAQLTVTSAAPSSAAPAPASGRREVDKAVGCFHRQDSNGSSSSTASNAGSANGRRDVSAAAPAFHPSASPFSDAEFRAPTATSATVPPAGPLPDHGLRAAASMEPFQGIWAPVPHRSVAGAVRSDSLRTPSPSVDAFSFVSSPARARSASQFSSVSTSDPQSSSLARSMTGRRQAYAHYGQALGGTPRYSEETLDVHRKFSETSAPSPRLPYSSSSMSSTSACSSSATTTAAMPPPLWNAPPPGSDANAALQWPLSSSSSMGSNLSPRSACASPGGRRGMRYAGQDGSWPSWQALTSARQTPLGAARASMSVEMDVTAPTCGGGYTMPPLTYPGAVRMDPVGSGFGGAGVPLPHDASANSLSADALARAVYRMGLHTPAMAPSETAMPPLGTGAAAAAAVAATRIPTASRRGGGAGSTAPPLFQTLPPAGGRGLHVIDSEPRPVPPTLPLELGPALTPTPLDSRVCRSARAPSGRRHRNGSFSPVSLPPSRTHTPNAYPPPPPPPSSCFGMDPHMARGLEARGLDVPRAAATAAGVGALDSSASLSQVSRSALLETFRALQMSGAAEEVAATDDWTLAHIANHVVEFSTDQHGSRFIQTRLESASEAEVDALLEEILPDMNRLITDVFGNYVIQKLLEHGSANSIRCIAAKLKHRMLSLSLHMYGCRAVQKALEVFPAPIQAELVSELDGHVLKCIRDQNGNHVVQKCIERVPSQHVQFVVDAVREQAVALAEHSYGCRVIQRILEYSPEEQKAPILRHVMAASRKLLRDQYGNYVIQHVVEHAKEEHRAEIMAIVKQQCVALSQHKFASNVVERCLQYGAPADRTTLIELLVGDDALPPAQSPLVELVKDQFGNYVVQRILDIAGEAQRARAVHVLRAHIPLIKRYTYGKHILARIDAAGSNHNAVGGYRALTSSSSSSSSSPVADGSNRPAPSWNQHGGGGGGGAGHRNGRGPARPRRPAERYGGASAHAHPTRNGAAGAYVGSGRWAESTRAADI</sequence>
<dbReference type="GO" id="GO:0003729">
    <property type="term" value="F:mRNA binding"/>
    <property type="evidence" value="ECO:0007669"/>
    <property type="project" value="TreeGrafter"/>
</dbReference>
<feature type="repeat" description="Pumilio" evidence="5">
    <location>
        <begin position="802"/>
        <end position="837"/>
    </location>
</feature>
<dbReference type="InterPro" id="IPR033133">
    <property type="entry name" value="PUM-HD"/>
</dbReference>
<dbReference type="SUPFAM" id="SSF48371">
    <property type="entry name" value="ARM repeat"/>
    <property type="match status" value="1"/>
</dbReference>
<comment type="caution">
    <text evidence="8">The sequence shown here is derived from an EMBL/GenBank/DDBJ whole genome shotgun (WGS) entry which is preliminary data.</text>
</comment>
<feature type="region of interest" description="Disordered" evidence="6">
    <location>
        <begin position="75"/>
        <end position="123"/>
    </location>
</feature>
<feature type="compositionally biased region" description="Low complexity" evidence="6">
    <location>
        <begin position="407"/>
        <end position="420"/>
    </location>
</feature>
<feature type="compositionally biased region" description="Low complexity" evidence="6">
    <location>
        <begin position="301"/>
        <end position="315"/>
    </location>
</feature>
<feature type="domain" description="PUM-HD" evidence="7">
    <location>
        <begin position="700"/>
        <end position="1052"/>
    </location>
</feature>
<dbReference type="PROSITE" id="PS50302">
    <property type="entry name" value="PUM"/>
    <property type="match status" value="8"/>
</dbReference>
<feature type="compositionally biased region" description="Basic residues" evidence="6">
    <location>
        <begin position="1101"/>
        <end position="1110"/>
    </location>
</feature>
<dbReference type="AlphaFoldDB" id="A0AAV9IPG9"/>
<keyword evidence="9" id="KW-1185">Reference proteome</keyword>
<keyword evidence="2" id="KW-0963">Cytoplasm</keyword>
<accession>A0AAV9IPG9</accession>
<evidence type="ECO:0000256" key="3">
    <source>
        <dbReference type="ARBA" id="ARBA00022737"/>
    </source>
</evidence>
<feature type="region of interest" description="Disordered" evidence="6">
    <location>
        <begin position="184"/>
        <end position="248"/>
    </location>
</feature>
<dbReference type="Gene3D" id="1.25.10.10">
    <property type="entry name" value="Leucine-rich Repeat Variant"/>
    <property type="match status" value="1"/>
</dbReference>
<feature type="repeat" description="Pumilio" evidence="5">
    <location>
        <begin position="766"/>
        <end position="801"/>
    </location>
</feature>
<evidence type="ECO:0000259" key="7">
    <source>
        <dbReference type="PROSITE" id="PS50303"/>
    </source>
</evidence>
<dbReference type="SMART" id="SM00025">
    <property type="entry name" value="Pumilio"/>
    <property type="match status" value="8"/>
</dbReference>
<feature type="repeat" description="Pumilio" evidence="5">
    <location>
        <begin position="910"/>
        <end position="945"/>
    </location>
</feature>
<dbReference type="Proteomes" id="UP001301350">
    <property type="component" value="Unassembled WGS sequence"/>
</dbReference>
<feature type="repeat" description="Pumilio" evidence="5">
    <location>
        <begin position="730"/>
        <end position="765"/>
    </location>
</feature>
<feature type="compositionally biased region" description="Gly residues" evidence="6">
    <location>
        <begin position="1"/>
        <end position="21"/>
    </location>
</feature>
<dbReference type="InterPro" id="IPR001313">
    <property type="entry name" value="Pumilio_RNA-bd_rpt"/>
</dbReference>
<dbReference type="GO" id="GO:0005737">
    <property type="term" value="C:cytoplasm"/>
    <property type="evidence" value="ECO:0007669"/>
    <property type="project" value="UniProtKB-SubCell"/>
</dbReference>
<dbReference type="EMBL" id="JANCYW010000001">
    <property type="protein sequence ID" value="KAK4534034.1"/>
    <property type="molecule type" value="Genomic_DNA"/>
</dbReference>
<dbReference type="PROSITE" id="PS50303">
    <property type="entry name" value="PUM_HD"/>
    <property type="match status" value="1"/>
</dbReference>
<feature type="repeat" description="Pumilio" evidence="5">
    <location>
        <begin position="988"/>
        <end position="1026"/>
    </location>
</feature>
<gene>
    <name evidence="8" type="ORF">CDCA_CDCA01G0059</name>
</gene>
<dbReference type="FunFam" id="1.25.10.10:FF:000004">
    <property type="entry name" value="Pumilio homolog 1 isoform 2"/>
    <property type="match status" value="1"/>
</dbReference>
<evidence type="ECO:0000256" key="4">
    <source>
        <dbReference type="ARBA" id="ARBA00022884"/>
    </source>
</evidence>